<dbReference type="InterPro" id="IPR011663">
    <property type="entry name" value="UTRA"/>
</dbReference>
<dbReference type="Gene3D" id="3.40.1410.10">
    <property type="entry name" value="Chorismate lyase-like"/>
    <property type="match status" value="1"/>
</dbReference>
<dbReference type="InterPro" id="IPR028978">
    <property type="entry name" value="Chorismate_lyase_/UTRA_dom_sf"/>
</dbReference>
<organism evidence="5 6">
    <name type="scientific">Clostridium gelidum</name>
    <dbReference type="NCBI Taxonomy" id="704125"/>
    <lineage>
        <taxon>Bacteria</taxon>
        <taxon>Bacillati</taxon>
        <taxon>Bacillota</taxon>
        <taxon>Clostridia</taxon>
        <taxon>Eubacteriales</taxon>
        <taxon>Clostridiaceae</taxon>
        <taxon>Clostridium</taxon>
    </lineage>
</organism>
<sequence>MLMKVGSMVKKIDFIVDDIMNKITQKKYTPGEKILTERELAEKYSVSRHTVREALKKLESIGYIYKIQGSGIFISDSIHYNALIYNSLTQKKFSDINSKVLYFKETIADHELAEMFNIEYMSKLWGFKRIRIADSQKVQIETSLMPKELFPKLTAKTVEKSIHDYVQSCNYKISHFITEYRSINISKEDAELLDCKKGTAVTKIKNRGYLKNGIVFEITESLNLDYSCCYINDYNSDMHKYRQFDKYK</sequence>
<dbReference type="EMBL" id="AP024849">
    <property type="protein sequence ID" value="BCZ46216.1"/>
    <property type="molecule type" value="Genomic_DNA"/>
</dbReference>
<dbReference type="PANTHER" id="PTHR44846">
    <property type="entry name" value="MANNOSYL-D-GLYCERATE TRANSPORT/METABOLISM SYSTEM REPRESSOR MNGR-RELATED"/>
    <property type="match status" value="1"/>
</dbReference>
<feature type="domain" description="HTH gntR-type" evidence="4">
    <location>
        <begin position="9"/>
        <end position="77"/>
    </location>
</feature>
<accession>A0ABN6IZS4</accession>
<dbReference type="PRINTS" id="PR00035">
    <property type="entry name" value="HTHGNTR"/>
</dbReference>
<dbReference type="InterPro" id="IPR050679">
    <property type="entry name" value="Bact_HTH_transcr_reg"/>
</dbReference>
<evidence type="ECO:0000313" key="5">
    <source>
        <dbReference type="EMBL" id="BCZ46216.1"/>
    </source>
</evidence>
<dbReference type="InterPro" id="IPR000524">
    <property type="entry name" value="Tscrpt_reg_HTH_GntR"/>
</dbReference>
<evidence type="ECO:0000256" key="1">
    <source>
        <dbReference type="ARBA" id="ARBA00023015"/>
    </source>
</evidence>
<gene>
    <name evidence="5" type="ORF">psyc5s11_22830</name>
</gene>
<evidence type="ECO:0000259" key="4">
    <source>
        <dbReference type="PROSITE" id="PS50949"/>
    </source>
</evidence>
<reference evidence="6" key="1">
    <citation type="submission" date="2021-07" db="EMBL/GenBank/DDBJ databases">
        <title>Complete genome sequencing of a Clostridium isolate.</title>
        <authorList>
            <person name="Ueki A."/>
            <person name="Tonouchi A."/>
        </authorList>
    </citation>
    <scope>NUCLEOTIDE SEQUENCE [LARGE SCALE GENOMIC DNA]</scope>
    <source>
        <strain evidence="6">C5S11</strain>
    </source>
</reference>
<dbReference type="SUPFAM" id="SSF46785">
    <property type="entry name" value="Winged helix' DNA-binding domain"/>
    <property type="match status" value="1"/>
</dbReference>
<proteinExistence type="predicted"/>
<dbReference type="InterPro" id="IPR036388">
    <property type="entry name" value="WH-like_DNA-bd_sf"/>
</dbReference>
<dbReference type="PROSITE" id="PS50949">
    <property type="entry name" value="HTH_GNTR"/>
    <property type="match status" value="1"/>
</dbReference>
<dbReference type="SMART" id="SM00345">
    <property type="entry name" value="HTH_GNTR"/>
    <property type="match status" value="1"/>
</dbReference>
<keyword evidence="3" id="KW-0804">Transcription</keyword>
<dbReference type="Pfam" id="PF00392">
    <property type="entry name" value="GntR"/>
    <property type="match status" value="1"/>
</dbReference>
<dbReference type="PANTHER" id="PTHR44846:SF5">
    <property type="entry name" value="HTH-TYPE TRANSCRIPTIONAL REGULATOR GMUR"/>
    <property type="match status" value="1"/>
</dbReference>
<evidence type="ECO:0000313" key="6">
    <source>
        <dbReference type="Proteomes" id="UP000824633"/>
    </source>
</evidence>
<keyword evidence="6" id="KW-1185">Reference proteome</keyword>
<dbReference type="RefSeq" id="WP_224037725.1">
    <property type="nucleotide sequence ID" value="NZ_AP024849.1"/>
</dbReference>
<dbReference type="Gene3D" id="1.10.10.10">
    <property type="entry name" value="Winged helix-like DNA-binding domain superfamily/Winged helix DNA-binding domain"/>
    <property type="match status" value="1"/>
</dbReference>
<evidence type="ECO:0000256" key="3">
    <source>
        <dbReference type="ARBA" id="ARBA00023163"/>
    </source>
</evidence>
<dbReference type="Proteomes" id="UP000824633">
    <property type="component" value="Chromosome"/>
</dbReference>
<dbReference type="CDD" id="cd07377">
    <property type="entry name" value="WHTH_GntR"/>
    <property type="match status" value="1"/>
</dbReference>
<dbReference type="SUPFAM" id="SSF64288">
    <property type="entry name" value="Chorismate lyase-like"/>
    <property type="match status" value="1"/>
</dbReference>
<keyword evidence="1" id="KW-0805">Transcription regulation</keyword>
<name>A0ABN6IZS4_9CLOT</name>
<keyword evidence="2" id="KW-0238">DNA-binding</keyword>
<evidence type="ECO:0000256" key="2">
    <source>
        <dbReference type="ARBA" id="ARBA00023125"/>
    </source>
</evidence>
<dbReference type="InterPro" id="IPR036390">
    <property type="entry name" value="WH_DNA-bd_sf"/>
</dbReference>
<dbReference type="Pfam" id="PF07702">
    <property type="entry name" value="UTRA"/>
    <property type="match status" value="1"/>
</dbReference>
<protein>
    <submittedName>
        <fullName evidence="5">GntR family transcriptional regulator</fullName>
    </submittedName>
</protein>
<dbReference type="SMART" id="SM00866">
    <property type="entry name" value="UTRA"/>
    <property type="match status" value="1"/>
</dbReference>